<sequence length="78" mass="8797">MNDQMKDTCNTNQSQFRLKPFFPSTVAHQKSLPSANSNNHHQESEKVVDFYSSRKACWKPIEDQKAEIPDVDGGSGVN</sequence>
<protein>
    <submittedName>
        <fullName evidence="1">Uncharacterized protein</fullName>
    </submittedName>
</protein>
<organism evidence="1 2">
    <name type="scientific">Lactuca virosa</name>
    <dbReference type="NCBI Taxonomy" id="75947"/>
    <lineage>
        <taxon>Eukaryota</taxon>
        <taxon>Viridiplantae</taxon>
        <taxon>Streptophyta</taxon>
        <taxon>Embryophyta</taxon>
        <taxon>Tracheophyta</taxon>
        <taxon>Spermatophyta</taxon>
        <taxon>Magnoliopsida</taxon>
        <taxon>eudicotyledons</taxon>
        <taxon>Gunneridae</taxon>
        <taxon>Pentapetalae</taxon>
        <taxon>asterids</taxon>
        <taxon>campanulids</taxon>
        <taxon>Asterales</taxon>
        <taxon>Asteraceae</taxon>
        <taxon>Cichorioideae</taxon>
        <taxon>Cichorieae</taxon>
        <taxon>Lactucinae</taxon>
        <taxon>Lactuca</taxon>
    </lineage>
</organism>
<evidence type="ECO:0000313" key="2">
    <source>
        <dbReference type="Proteomes" id="UP001157418"/>
    </source>
</evidence>
<keyword evidence="2" id="KW-1185">Reference proteome</keyword>
<reference evidence="1 2" key="1">
    <citation type="submission" date="2022-01" db="EMBL/GenBank/DDBJ databases">
        <authorList>
            <person name="Xiong W."/>
            <person name="Schranz E."/>
        </authorList>
    </citation>
    <scope>NUCLEOTIDE SEQUENCE [LARGE SCALE GENOMIC DNA]</scope>
</reference>
<proteinExistence type="predicted"/>
<evidence type="ECO:0000313" key="1">
    <source>
        <dbReference type="EMBL" id="CAH1419377.1"/>
    </source>
</evidence>
<gene>
    <name evidence="1" type="ORF">LVIROSA_LOCUS6909</name>
</gene>
<dbReference type="Proteomes" id="UP001157418">
    <property type="component" value="Unassembled WGS sequence"/>
</dbReference>
<accession>A0AAU9LYE8</accession>
<name>A0AAU9LYE8_9ASTR</name>
<dbReference type="EMBL" id="CAKMRJ010000302">
    <property type="protein sequence ID" value="CAH1419377.1"/>
    <property type="molecule type" value="Genomic_DNA"/>
</dbReference>
<comment type="caution">
    <text evidence="1">The sequence shown here is derived from an EMBL/GenBank/DDBJ whole genome shotgun (WGS) entry which is preliminary data.</text>
</comment>
<dbReference type="AlphaFoldDB" id="A0AAU9LYE8"/>